<dbReference type="STRING" id="296587.C1E722"/>
<dbReference type="PRINTS" id="PR01546">
    <property type="entry name" value="YEAST73DUF"/>
</dbReference>
<evidence type="ECO:0000313" key="6">
    <source>
        <dbReference type="EMBL" id="ACO63905.1"/>
    </source>
</evidence>
<dbReference type="Pfam" id="PF19038">
    <property type="entry name" value="Fuz_longin_3"/>
    <property type="match status" value="1"/>
</dbReference>
<feature type="region of interest" description="Disordered" evidence="2">
    <location>
        <begin position="1"/>
        <end position="48"/>
    </location>
</feature>
<sequence>MTGRDGSAGADGASTSNDGASASSSPPRKHPWRWHPSRARHHESDSHPTWLRRRRHMFIVSDAGKPLWSRYGGEDSLAGFTAALSAIVAFVGDDGDALRSVGWLGSTADASGARPRRPHELTVLRRGPIVLAAMTSTGESPAALRRQLHLLHAQLIALLTRAVERALTRSSKFDARGRLLGGGTDALLGTLAHRMTWDPGCWMRAWAPLPLPPQWREKCVRALRDGLVRVMGGAGAGALVGVLLTDRHVAAIANADPRAGRSATVTASSTPSSYSSPAGGDRRAIGTAGGGGARASRGRASYYAGMDPDDVITLCNTVRSGASFRSNEESFAPVCLPNYDADGFAFAYVAYLRTSDGEVGGSSPEDEPGGRGIDSRDESSNEEGGVCLVLVSTSRDSFPAAAEARARVEETLRREGLLDRIAARVRSRSPSFDVGDSIPGSIAIPRDVPAAAGGGGVAGTPLLHFVYLRPPLGQYVAPDWSPPLHGRREQKRLLRTYQRVFHSMNRWWPSRREWDDDPFVSKNTSGESRGKSGDAAEAGSPLAAFFGGLRISSGGGGGGGAGGEDGGSVAGADDDVRDRRVHYEVCDDHVLLGCVGSDFELYVALDPLTRRSAAVAVCNRLCAWLRAEEAGLFAVC</sequence>
<dbReference type="InterPro" id="IPR004353">
    <property type="entry name" value="Mon1"/>
</dbReference>
<dbReference type="Proteomes" id="UP000002009">
    <property type="component" value="Chromosome 5"/>
</dbReference>
<dbReference type="KEGG" id="mis:MICPUN_58856"/>
<gene>
    <name evidence="6" type="ORF">MICPUN_58856</name>
</gene>
<dbReference type="Pfam" id="PF19037">
    <property type="entry name" value="Fuz_longin_2"/>
    <property type="match status" value="1"/>
</dbReference>
<feature type="region of interest" description="Disordered" evidence="2">
    <location>
        <begin position="260"/>
        <end position="295"/>
    </location>
</feature>
<evidence type="ECO:0000256" key="1">
    <source>
        <dbReference type="RuleBase" id="RU367048"/>
    </source>
</evidence>
<dbReference type="GO" id="GO:0016192">
    <property type="term" value="P:vesicle-mediated transport"/>
    <property type="evidence" value="ECO:0007669"/>
    <property type="project" value="InterPro"/>
</dbReference>
<dbReference type="AlphaFoldDB" id="C1E722"/>
<dbReference type="RefSeq" id="XP_002502647.1">
    <property type="nucleotide sequence ID" value="XM_002502601.1"/>
</dbReference>
<dbReference type="InterPro" id="IPR043970">
    <property type="entry name" value="FUZ/MON1/HPS1_longin_3"/>
</dbReference>
<dbReference type="InterPro" id="IPR043971">
    <property type="entry name" value="FUZ/MON1/HPS1_longin_2"/>
</dbReference>
<dbReference type="FunCoup" id="C1E722">
    <property type="interactions" value="1899"/>
</dbReference>
<dbReference type="InParanoid" id="C1E722"/>
<name>C1E722_MICCC</name>
<dbReference type="PANTHER" id="PTHR13027:SF7">
    <property type="entry name" value="VACUOLAR FUSION PROTEIN MON1 HOMOLOG"/>
    <property type="match status" value="1"/>
</dbReference>
<dbReference type="eggNOG" id="KOG0997">
    <property type="taxonomic scope" value="Eukaryota"/>
</dbReference>
<dbReference type="InterPro" id="IPR043972">
    <property type="entry name" value="FUZ/MON1/HPS1_longin_1"/>
</dbReference>
<feature type="domain" description="FUZ/MON1/HPS1 second Longin" evidence="4">
    <location>
        <begin position="305"/>
        <end position="407"/>
    </location>
</feature>
<protein>
    <recommendedName>
        <fullName evidence="1">Vacuolar fusion protein MON1 homolog</fullName>
    </recommendedName>
</protein>
<dbReference type="OMA" id="QQPFNAK"/>
<feature type="region of interest" description="Disordered" evidence="2">
    <location>
        <begin position="357"/>
        <end position="382"/>
    </location>
</feature>
<evidence type="ECO:0000313" key="7">
    <source>
        <dbReference type="Proteomes" id="UP000002009"/>
    </source>
</evidence>
<feature type="domain" description="FUZ/MON1/HPS1 third Longin" evidence="5">
    <location>
        <begin position="462"/>
        <end position="629"/>
    </location>
</feature>
<dbReference type="PANTHER" id="PTHR13027">
    <property type="entry name" value="SAND PROTEIN-RELATED"/>
    <property type="match status" value="1"/>
</dbReference>
<comment type="function">
    <text evidence="1">Plays an important role in membrane trafficking through the secretory apparatus.</text>
</comment>
<comment type="similarity">
    <text evidence="1">Belongs to the MON1/SAND family.</text>
</comment>
<feature type="compositionally biased region" description="Low complexity" evidence="2">
    <location>
        <begin position="1"/>
        <end position="25"/>
    </location>
</feature>
<keyword evidence="7" id="KW-1185">Reference proteome</keyword>
<evidence type="ECO:0000256" key="2">
    <source>
        <dbReference type="SAM" id="MobiDB-lite"/>
    </source>
</evidence>
<proteinExistence type="inferred from homology"/>
<feature type="compositionally biased region" description="Low complexity" evidence="2">
    <location>
        <begin position="262"/>
        <end position="279"/>
    </location>
</feature>
<reference evidence="6 7" key="1">
    <citation type="journal article" date="2009" name="Science">
        <title>Green evolution and dynamic adaptations revealed by genomes of the marine picoeukaryotes Micromonas.</title>
        <authorList>
            <person name="Worden A.Z."/>
            <person name="Lee J.H."/>
            <person name="Mock T."/>
            <person name="Rouze P."/>
            <person name="Simmons M.P."/>
            <person name="Aerts A.L."/>
            <person name="Allen A.E."/>
            <person name="Cuvelier M.L."/>
            <person name="Derelle E."/>
            <person name="Everett M.V."/>
            <person name="Foulon E."/>
            <person name="Grimwood J."/>
            <person name="Gundlach H."/>
            <person name="Henrissat B."/>
            <person name="Napoli C."/>
            <person name="McDonald S.M."/>
            <person name="Parker M.S."/>
            <person name="Rombauts S."/>
            <person name="Salamov A."/>
            <person name="Von Dassow P."/>
            <person name="Badger J.H."/>
            <person name="Coutinho P.M."/>
            <person name="Demir E."/>
            <person name="Dubchak I."/>
            <person name="Gentemann C."/>
            <person name="Eikrem W."/>
            <person name="Gready J.E."/>
            <person name="John U."/>
            <person name="Lanier W."/>
            <person name="Lindquist E.A."/>
            <person name="Lucas S."/>
            <person name="Mayer K.F."/>
            <person name="Moreau H."/>
            <person name="Not F."/>
            <person name="Otillar R."/>
            <person name="Panaud O."/>
            <person name="Pangilinan J."/>
            <person name="Paulsen I."/>
            <person name="Piegu B."/>
            <person name="Poliakov A."/>
            <person name="Robbens S."/>
            <person name="Schmutz J."/>
            <person name="Toulza E."/>
            <person name="Wyss T."/>
            <person name="Zelensky A."/>
            <person name="Zhou K."/>
            <person name="Armbrust E.V."/>
            <person name="Bhattacharya D."/>
            <person name="Goodenough U.W."/>
            <person name="Van de Peer Y."/>
            <person name="Grigoriev I.V."/>
        </authorList>
    </citation>
    <scope>NUCLEOTIDE SEQUENCE [LARGE SCALE GENOMIC DNA]</scope>
    <source>
        <strain evidence="7">RCC299 / NOUM17</strain>
    </source>
</reference>
<dbReference type="GO" id="GO:0006623">
    <property type="term" value="P:protein targeting to vacuole"/>
    <property type="evidence" value="ECO:0007669"/>
    <property type="project" value="UniProtKB-UniRule"/>
</dbReference>
<dbReference type="GeneID" id="8243561"/>
<evidence type="ECO:0000259" key="3">
    <source>
        <dbReference type="Pfam" id="PF19036"/>
    </source>
</evidence>
<accession>C1E722</accession>
<evidence type="ECO:0000259" key="5">
    <source>
        <dbReference type="Pfam" id="PF19038"/>
    </source>
</evidence>
<dbReference type="Pfam" id="PF19036">
    <property type="entry name" value="Fuz_longin_1"/>
    <property type="match status" value="1"/>
</dbReference>
<dbReference type="EMBL" id="CP001326">
    <property type="protein sequence ID" value="ACO63905.1"/>
    <property type="molecule type" value="Genomic_DNA"/>
</dbReference>
<feature type="domain" description="FUZ/MON1/HPS1 first Longin" evidence="3">
    <location>
        <begin position="55"/>
        <end position="177"/>
    </location>
</feature>
<organism evidence="6 7">
    <name type="scientific">Micromonas commoda (strain RCC299 / NOUM17 / CCMP2709)</name>
    <name type="common">Picoplanktonic green alga</name>
    <dbReference type="NCBI Taxonomy" id="296587"/>
    <lineage>
        <taxon>Eukaryota</taxon>
        <taxon>Viridiplantae</taxon>
        <taxon>Chlorophyta</taxon>
        <taxon>Mamiellophyceae</taxon>
        <taxon>Mamiellales</taxon>
        <taxon>Mamiellaceae</taxon>
        <taxon>Micromonas</taxon>
    </lineage>
</organism>
<dbReference type="OrthoDB" id="272411at2759"/>
<feature type="compositionally biased region" description="Basic residues" evidence="2">
    <location>
        <begin position="27"/>
        <end position="41"/>
    </location>
</feature>
<evidence type="ECO:0000259" key="4">
    <source>
        <dbReference type="Pfam" id="PF19037"/>
    </source>
</evidence>